<proteinExistence type="predicted"/>
<comment type="caution">
    <text evidence="1">The sequence shown here is derived from an EMBL/GenBank/DDBJ whole genome shotgun (WGS) entry which is preliminary data.</text>
</comment>
<gene>
    <name evidence="1" type="ORF">PR048_012151</name>
</gene>
<keyword evidence="2" id="KW-1185">Reference proteome</keyword>
<name>A0ABQ9HNJ5_9NEOP</name>
<dbReference type="Proteomes" id="UP001159363">
    <property type="component" value="Chromosome X"/>
</dbReference>
<evidence type="ECO:0000313" key="2">
    <source>
        <dbReference type="Proteomes" id="UP001159363"/>
    </source>
</evidence>
<dbReference type="EMBL" id="JARBHB010000004">
    <property type="protein sequence ID" value="KAJ8885945.1"/>
    <property type="molecule type" value="Genomic_DNA"/>
</dbReference>
<reference evidence="1 2" key="1">
    <citation type="submission" date="2023-02" db="EMBL/GenBank/DDBJ databases">
        <title>LHISI_Scaffold_Assembly.</title>
        <authorList>
            <person name="Stuart O.P."/>
            <person name="Cleave R."/>
            <person name="Magrath M.J.L."/>
            <person name="Mikheyev A.S."/>
        </authorList>
    </citation>
    <scope>NUCLEOTIDE SEQUENCE [LARGE SCALE GENOMIC DNA]</scope>
    <source>
        <strain evidence="1">Daus_M_001</strain>
        <tissue evidence="1">Leg muscle</tissue>
    </source>
</reference>
<organism evidence="1 2">
    <name type="scientific">Dryococelus australis</name>
    <dbReference type="NCBI Taxonomy" id="614101"/>
    <lineage>
        <taxon>Eukaryota</taxon>
        <taxon>Metazoa</taxon>
        <taxon>Ecdysozoa</taxon>
        <taxon>Arthropoda</taxon>
        <taxon>Hexapoda</taxon>
        <taxon>Insecta</taxon>
        <taxon>Pterygota</taxon>
        <taxon>Neoptera</taxon>
        <taxon>Polyneoptera</taxon>
        <taxon>Phasmatodea</taxon>
        <taxon>Verophasmatodea</taxon>
        <taxon>Anareolatae</taxon>
        <taxon>Phasmatidae</taxon>
        <taxon>Eurycanthinae</taxon>
        <taxon>Dryococelus</taxon>
    </lineage>
</organism>
<accession>A0ABQ9HNJ5</accession>
<protein>
    <submittedName>
        <fullName evidence="1">Uncharacterized protein</fullName>
    </submittedName>
</protein>
<sequence length="228" mass="26249">MRVIEKTRRPAAYRPARFPHAKFLEQPSSRWLEASRLTARPPRPLVPERIREIADKIDFKRVYTEVSFAIGSEFIRHVLDDSAPIDDLQGNKKRIPYCQMWGNIGATANEQTSEVRLYKGLRKKKPISSIVQRDSHMLKSGMTRLGIEPGSRWWEASSLIAQPPRPQVDKCLHTKHDLSSASPRNSKRNTAHLLRMGTNLYTRERDSGRLRMQWDSGEAYGRCQSVRG</sequence>
<evidence type="ECO:0000313" key="1">
    <source>
        <dbReference type="EMBL" id="KAJ8885945.1"/>
    </source>
</evidence>